<keyword evidence="1" id="KW-0732">Signal</keyword>
<evidence type="ECO:0000256" key="1">
    <source>
        <dbReference type="SAM" id="SignalP"/>
    </source>
</evidence>
<sequence length="59" mass="6906">MTFFLWSVAISRNLLVFDLVDRTDLASIARAAGEWTRAKVLYNKIAEFRSFRYFGPPYN</sequence>
<protein>
    <submittedName>
        <fullName evidence="3">Uncharacterized protein</fullName>
    </submittedName>
</protein>
<evidence type="ECO:0000313" key="3">
    <source>
        <dbReference type="WBParaSite" id="nRc.2.0.1.t21318-RA"/>
    </source>
</evidence>
<name>A0A915J6F4_ROMCU</name>
<keyword evidence="2" id="KW-1185">Reference proteome</keyword>
<organism evidence="2 3">
    <name type="scientific">Romanomermis culicivorax</name>
    <name type="common">Nematode worm</name>
    <dbReference type="NCBI Taxonomy" id="13658"/>
    <lineage>
        <taxon>Eukaryota</taxon>
        <taxon>Metazoa</taxon>
        <taxon>Ecdysozoa</taxon>
        <taxon>Nematoda</taxon>
        <taxon>Enoplea</taxon>
        <taxon>Dorylaimia</taxon>
        <taxon>Mermithida</taxon>
        <taxon>Mermithoidea</taxon>
        <taxon>Mermithidae</taxon>
        <taxon>Romanomermis</taxon>
    </lineage>
</organism>
<dbReference type="Proteomes" id="UP000887565">
    <property type="component" value="Unplaced"/>
</dbReference>
<feature type="signal peptide" evidence="1">
    <location>
        <begin position="1"/>
        <end position="16"/>
    </location>
</feature>
<proteinExistence type="predicted"/>
<dbReference type="WBParaSite" id="nRc.2.0.1.t21318-RA">
    <property type="protein sequence ID" value="nRc.2.0.1.t21318-RA"/>
    <property type="gene ID" value="nRc.2.0.1.g21318"/>
</dbReference>
<accession>A0A915J6F4</accession>
<reference evidence="3" key="1">
    <citation type="submission" date="2022-11" db="UniProtKB">
        <authorList>
            <consortium name="WormBaseParasite"/>
        </authorList>
    </citation>
    <scope>IDENTIFICATION</scope>
</reference>
<feature type="chain" id="PRO_5036995490" evidence="1">
    <location>
        <begin position="17"/>
        <end position="59"/>
    </location>
</feature>
<evidence type="ECO:0000313" key="2">
    <source>
        <dbReference type="Proteomes" id="UP000887565"/>
    </source>
</evidence>
<dbReference type="AlphaFoldDB" id="A0A915J6F4"/>